<gene>
    <name evidence="10" type="ORF">CANARDRAFT_7629</name>
</gene>
<dbReference type="GO" id="GO:0042162">
    <property type="term" value="F:telomeric DNA binding"/>
    <property type="evidence" value="ECO:0007669"/>
    <property type="project" value="InterPro"/>
</dbReference>
<protein>
    <recommendedName>
        <fullName evidence="7">Telomere replication protein EST3</fullName>
    </recommendedName>
</protein>
<evidence type="ECO:0000259" key="9">
    <source>
        <dbReference type="Pfam" id="PF10341"/>
    </source>
</evidence>
<evidence type="ECO:0000256" key="8">
    <source>
        <dbReference type="ARBA" id="ARBA00024878"/>
    </source>
</evidence>
<dbReference type="Proteomes" id="UP000094801">
    <property type="component" value="Unassembled WGS sequence"/>
</dbReference>
<evidence type="ECO:0000256" key="2">
    <source>
        <dbReference type="ARBA" id="ARBA00004574"/>
    </source>
</evidence>
<evidence type="ECO:0000256" key="3">
    <source>
        <dbReference type="ARBA" id="ARBA00022454"/>
    </source>
</evidence>
<name>A0A1E4T1B7_9ASCO</name>
<dbReference type="GO" id="GO:0000781">
    <property type="term" value="C:chromosome, telomeric region"/>
    <property type="evidence" value="ECO:0007669"/>
    <property type="project" value="UniProtKB-SubCell"/>
</dbReference>
<evidence type="ECO:0000313" key="10">
    <source>
        <dbReference type="EMBL" id="ODV85518.1"/>
    </source>
</evidence>
<keyword evidence="3" id="KW-0158">Chromosome</keyword>
<dbReference type="GO" id="GO:0007004">
    <property type="term" value="P:telomere maintenance via telomerase"/>
    <property type="evidence" value="ECO:0007669"/>
    <property type="project" value="InterPro"/>
</dbReference>
<sequence length="263" mass="30240">MPKSLREKSRVVSSVFLKDWLSKVLCPDLQDPHNYSIKHLYKYDDGKVLKVLRLFNHRRSKANEELALSLCDSNYKILGVLTPEAISNYELSERRRVSMNLLNTEIIIRKFKVRFLNDHQIQERFDGLKLVSDTLPRDNDGDDDIHNHDEPVTAVAVAGAVAGTAAAKTGSEIYNADEINHILRYAIIEIYDFSAFSRDQVILNNAHRIPFIYQQSRYRARFFTISQMANESTVNVSQANKQEEANENVTSNEMVEIDDFPLF</sequence>
<dbReference type="GO" id="GO:0005697">
    <property type="term" value="C:telomerase holoenzyme complex"/>
    <property type="evidence" value="ECO:0007669"/>
    <property type="project" value="InterPro"/>
</dbReference>
<dbReference type="AlphaFoldDB" id="A0A1E4T1B7"/>
<evidence type="ECO:0000256" key="7">
    <source>
        <dbReference type="ARBA" id="ARBA00023906"/>
    </source>
</evidence>
<keyword evidence="11" id="KW-1185">Reference proteome</keyword>
<evidence type="ECO:0000256" key="6">
    <source>
        <dbReference type="ARBA" id="ARBA00023777"/>
    </source>
</evidence>
<organism evidence="10 11">
    <name type="scientific">[Candida] arabinofermentans NRRL YB-2248</name>
    <dbReference type="NCBI Taxonomy" id="983967"/>
    <lineage>
        <taxon>Eukaryota</taxon>
        <taxon>Fungi</taxon>
        <taxon>Dikarya</taxon>
        <taxon>Ascomycota</taxon>
        <taxon>Saccharomycotina</taxon>
        <taxon>Pichiomycetes</taxon>
        <taxon>Pichiales</taxon>
        <taxon>Pichiaceae</taxon>
        <taxon>Ogataea</taxon>
        <taxon>Ogataea/Candida clade</taxon>
    </lineage>
</organism>
<dbReference type="EMBL" id="KV453852">
    <property type="protein sequence ID" value="ODV85518.1"/>
    <property type="molecule type" value="Genomic_DNA"/>
</dbReference>
<comment type="similarity">
    <text evidence="6">Belongs to the EST3 family.</text>
</comment>
<dbReference type="OrthoDB" id="4083059at2759"/>
<keyword evidence="5" id="KW-0539">Nucleus</keyword>
<feature type="domain" description="Shelterin complex subunit TPP1/Est3" evidence="9">
    <location>
        <begin position="18"/>
        <end position="134"/>
    </location>
</feature>
<evidence type="ECO:0000313" key="11">
    <source>
        <dbReference type="Proteomes" id="UP000094801"/>
    </source>
</evidence>
<dbReference type="InterPro" id="IPR019437">
    <property type="entry name" value="TPP1/Est3"/>
</dbReference>
<evidence type="ECO:0000256" key="1">
    <source>
        <dbReference type="ARBA" id="ARBA00004123"/>
    </source>
</evidence>
<accession>A0A1E4T1B7</accession>
<evidence type="ECO:0000256" key="5">
    <source>
        <dbReference type="ARBA" id="ARBA00023242"/>
    </source>
</evidence>
<dbReference type="Pfam" id="PF10341">
    <property type="entry name" value="TPP1"/>
    <property type="match status" value="1"/>
</dbReference>
<comment type="subcellular location">
    <subcellularLocation>
        <location evidence="2">Chromosome</location>
        <location evidence="2">Telomere</location>
    </subcellularLocation>
    <subcellularLocation>
        <location evidence="1">Nucleus</location>
    </subcellularLocation>
</comment>
<keyword evidence="4" id="KW-0779">Telomere</keyword>
<comment type="function">
    <text evidence="8">Component of the telomerase complex involved in telomere replication. Stimulates RNA/DNA heteroduplex unwinding which favors the telomere replication by the telomerase.</text>
</comment>
<proteinExistence type="inferred from homology"/>
<reference evidence="11" key="1">
    <citation type="submission" date="2016-04" db="EMBL/GenBank/DDBJ databases">
        <title>Comparative genomics of biotechnologically important yeasts.</title>
        <authorList>
            <consortium name="DOE Joint Genome Institute"/>
            <person name="Riley R."/>
            <person name="Haridas S."/>
            <person name="Wolfe K.H."/>
            <person name="Lopes M.R."/>
            <person name="Hittinger C.T."/>
            <person name="Goker M."/>
            <person name="Salamov A."/>
            <person name="Wisecaver J."/>
            <person name="Long T.M."/>
            <person name="Aerts A.L."/>
            <person name="Barry K."/>
            <person name="Choi C."/>
            <person name="Clum A."/>
            <person name="Coughlan A.Y."/>
            <person name="Deshpande S."/>
            <person name="Douglass A.P."/>
            <person name="Hanson S.J."/>
            <person name="Klenk H.-P."/>
            <person name="Labutti K."/>
            <person name="Lapidus A."/>
            <person name="Lindquist E."/>
            <person name="Lipzen A."/>
            <person name="Meier-Kolthoff J.P."/>
            <person name="Ohm R.A."/>
            <person name="Otillar R.P."/>
            <person name="Pangilinan J."/>
            <person name="Peng Y."/>
            <person name="Rokas A."/>
            <person name="Rosa C.A."/>
            <person name="Scheuner C."/>
            <person name="Sibirny A.A."/>
            <person name="Slot J.C."/>
            <person name="Stielow J.B."/>
            <person name="Sun H."/>
            <person name="Kurtzman C.P."/>
            <person name="Blackwell M."/>
            <person name="Grigoriev I.V."/>
            <person name="Jeffries T.W."/>
        </authorList>
    </citation>
    <scope>NUCLEOTIDE SEQUENCE [LARGE SCALE GENOMIC DNA]</scope>
    <source>
        <strain evidence="11">NRRL YB-2248</strain>
    </source>
</reference>
<evidence type="ECO:0000256" key="4">
    <source>
        <dbReference type="ARBA" id="ARBA00022895"/>
    </source>
</evidence>
<dbReference type="Gene3D" id="2.40.50.960">
    <property type="match status" value="1"/>
</dbReference>